<dbReference type="EMBL" id="FOXC01000032">
    <property type="protein sequence ID" value="SFP59680.1"/>
    <property type="molecule type" value="Genomic_DNA"/>
</dbReference>
<keyword evidence="1" id="KW-0472">Membrane</keyword>
<gene>
    <name evidence="2" type="ORF">HHA03_19540</name>
    <name evidence="3" type="ORF">SAMN05421839_1327</name>
</gene>
<keyword evidence="5" id="KW-1185">Reference proteome</keyword>
<evidence type="ECO:0000313" key="5">
    <source>
        <dbReference type="Proteomes" id="UP000321547"/>
    </source>
</evidence>
<dbReference type="Proteomes" id="UP000321547">
    <property type="component" value="Unassembled WGS sequence"/>
</dbReference>
<evidence type="ECO:0000313" key="2">
    <source>
        <dbReference type="EMBL" id="GEM02422.1"/>
    </source>
</evidence>
<dbReference type="Proteomes" id="UP000242243">
    <property type="component" value="Unassembled WGS sequence"/>
</dbReference>
<reference evidence="2 5" key="2">
    <citation type="submission" date="2019-07" db="EMBL/GenBank/DDBJ databases">
        <title>Whole genome shotgun sequence of Halolactibacillus halophilus NBRC 100868.</title>
        <authorList>
            <person name="Hosoyama A."/>
            <person name="Uohara A."/>
            <person name="Ohji S."/>
            <person name="Ichikawa N."/>
        </authorList>
    </citation>
    <scope>NUCLEOTIDE SEQUENCE [LARGE SCALE GENOMIC DNA]</scope>
    <source>
        <strain evidence="2 5">NBRC 100868</strain>
    </source>
</reference>
<dbReference type="AlphaFoldDB" id="A0A1I5RMR4"/>
<feature type="transmembrane region" description="Helical" evidence="1">
    <location>
        <begin position="27"/>
        <end position="50"/>
    </location>
</feature>
<accession>A0A1I5RMR4</accession>
<organism evidence="3 4">
    <name type="scientific">Halolactibacillus halophilus</name>
    <dbReference type="NCBI Taxonomy" id="306540"/>
    <lineage>
        <taxon>Bacteria</taxon>
        <taxon>Bacillati</taxon>
        <taxon>Bacillota</taxon>
        <taxon>Bacilli</taxon>
        <taxon>Bacillales</taxon>
        <taxon>Bacillaceae</taxon>
        <taxon>Halolactibacillus</taxon>
    </lineage>
</organism>
<evidence type="ECO:0000313" key="3">
    <source>
        <dbReference type="EMBL" id="SFP59680.1"/>
    </source>
</evidence>
<reference evidence="3 4" key="1">
    <citation type="submission" date="2016-10" db="EMBL/GenBank/DDBJ databases">
        <authorList>
            <person name="de Groot N.N."/>
        </authorList>
    </citation>
    <scope>NUCLEOTIDE SEQUENCE [LARGE SCALE GENOMIC DNA]</scope>
    <source>
        <strain evidence="3 4">DSM 17073</strain>
    </source>
</reference>
<evidence type="ECO:0000256" key="1">
    <source>
        <dbReference type="SAM" id="Phobius"/>
    </source>
</evidence>
<protein>
    <submittedName>
        <fullName evidence="3">Uncharacterized protein</fullName>
    </submittedName>
</protein>
<sequence>MAFVVLFLSFVLALVVGSVYKKKGSELTFLSVVLVYIVTIGLYLGILPIINREVHTFGYTDTSVPVVLVLTPVSIWLNIVLIRMKYKRLKK</sequence>
<dbReference type="EMBL" id="BJWI01000036">
    <property type="protein sequence ID" value="GEM02422.1"/>
    <property type="molecule type" value="Genomic_DNA"/>
</dbReference>
<dbReference type="STRING" id="306540.SAMN05421839_1327"/>
<proteinExistence type="predicted"/>
<dbReference type="RefSeq" id="WP_089833078.1">
    <property type="nucleotide sequence ID" value="NZ_BJWI01000036.1"/>
</dbReference>
<keyword evidence="1" id="KW-0812">Transmembrane</keyword>
<name>A0A1I5RMR4_9BACI</name>
<evidence type="ECO:0000313" key="4">
    <source>
        <dbReference type="Proteomes" id="UP000242243"/>
    </source>
</evidence>
<feature type="transmembrane region" description="Helical" evidence="1">
    <location>
        <begin position="62"/>
        <end position="82"/>
    </location>
</feature>
<keyword evidence="1" id="KW-1133">Transmembrane helix</keyword>